<sequence>MEAKIIPIKISFNDIGEESILSKDFSRVSIGKTTGLIAVAVKKDVIAIIPINTRFKEIFLPITHERVIKKGNIKPKISTGPFLIYKVIFFLLKSQILVKLSWII</sequence>
<dbReference type="EMBL" id="BART01023794">
    <property type="protein sequence ID" value="GAG96817.1"/>
    <property type="molecule type" value="Genomic_DNA"/>
</dbReference>
<reference evidence="1" key="1">
    <citation type="journal article" date="2014" name="Front. Microbiol.">
        <title>High frequency of phylogenetically diverse reductive dehalogenase-homologous genes in deep subseafloor sedimentary metagenomes.</title>
        <authorList>
            <person name="Kawai M."/>
            <person name="Futagami T."/>
            <person name="Toyoda A."/>
            <person name="Takaki Y."/>
            <person name="Nishi S."/>
            <person name="Hori S."/>
            <person name="Arai W."/>
            <person name="Tsubouchi T."/>
            <person name="Morono Y."/>
            <person name="Uchiyama I."/>
            <person name="Ito T."/>
            <person name="Fujiyama A."/>
            <person name="Inagaki F."/>
            <person name="Takami H."/>
        </authorList>
    </citation>
    <scope>NUCLEOTIDE SEQUENCE</scope>
    <source>
        <strain evidence="1">Expedition CK06-06</strain>
    </source>
</reference>
<proteinExistence type="predicted"/>
<accession>X1CV16</accession>
<gene>
    <name evidence="1" type="ORF">S01H4_43178</name>
</gene>
<organism evidence="1">
    <name type="scientific">marine sediment metagenome</name>
    <dbReference type="NCBI Taxonomy" id="412755"/>
    <lineage>
        <taxon>unclassified sequences</taxon>
        <taxon>metagenomes</taxon>
        <taxon>ecological metagenomes</taxon>
    </lineage>
</organism>
<dbReference type="AlphaFoldDB" id="X1CV16"/>
<protein>
    <submittedName>
        <fullName evidence="1">Uncharacterized protein</fullName>
    </submittedName>
</protein>
<evidence type="ECO:0000313" key="1">
    <source>
        <dbReference type="EMBL" id="GAG96817.1"/>
    </source>
</evidence>
<comment type="caution">
    <text evidence="1">The sequence shown here is derived from an EMBL/GenBank/DDBJ whole genome shotgun (WGS) entry which is preliminary data.</text>
</comment>
<name>X1CV16_9ZZZZ</name>